<dbReference type="InterPro" id="IPR055829">
    <property type="entry name" value="DUF7406"/>
</dbReference>
<dbReference type="Gene3D" id="3.40.50.880">
    <property type="match status" value="1"/>
</dbReference>
<dbReference type="Pfam" id="PF24156">
    <property type="entry name" value="DUF7407"/>
    <property type="match status" value="1"/>
</dbReference>
<keyword evidence="2" id="KW-0472">Membrane</keyword>
<feature type="transmembrane region" description="Helical" evidence="2">
    <location>
        <begin position="63"/>
        <end position="84"/>
    </location>
</feature>
<feature type="domain" description="DUF7408" evidence="6">
    <location>
        <begin position="306"/>
        <end position="481"/>
    </location>
</feature>
<accession>A0A830GCZ4</accession>
<evidence type="ECO:0000256" key="2">
    <source>
        <dbReference type="SAM" id="Phobius"/>
    </source>
</evidence>
<dbReference type="Pfam" id="PF24155">
    <property type="entry name" value="DUF7406"/>
    <property type="match status" value="1"/>
</dbReference>
<dbReference type="Pfam" id="PF24157">
    <property type="entry name" value="DUF7408"/>
    <property type="match status" value="1"/>
</dbReference>
<proteinExistence type="predicted"/>
<evidence type="ECO:0000259" key="6">
    <source>
        <dbReference type="Pfam" id="PF24157"/>
    </source>
</evidence>
<dbReference type="InterPro" id="IPR055831">
    <property type="entry name" value="DUF7408"/>
</dbReference>
<evidence type="ECO:0000256" key="1">
    <source>
        <dbReference type="SAM" id="MobiDB-lite"/>
    </source>
</evidence>
<dbReference type="PANTHER" id="PTHR37464:SF1">
    <property type="entry name" value="BLL2463 PROTEIN"/>
    <property type="match status" value="1"/>
</dbReference>
<dbReference type="InterPro" id="IPR011933">
    <property type="entry name" value="Double_TM_dom"/>
</dbReference>
<dbReference type="NCBIfam" id="TIGR02226">
    <property type="entry name" value="two_anch"/>
    <property type="match status" value="1"/>
</dbReference>
<feature type="domain" description="DUF7406" evidence="4">
    <location>
        <begin position="488"/>
        <end position="539"/>
    </location>
</feature>
<dbReference type="InterPro" id="IPR055830">
    <property type="entry name" value="DUF7407"/>
</dbReference>
<feature type="region of interest" description="Disordered" evidence="1">
    <location>
        <begin position="542"/>
        <end position="574"/>
    </location>
</feature>
<sequence length="602" mass="63238">MALADVLLAPMGLLALLALLPVVVLYLIKPDPAERDLPTLRFLVAGERDAETRARFERLRRNLLLCLQLLALVAIAVALAAPYVTVPADATVEQTVLVVDASASMATQTDGSTRFARAVAAARADVTETTSLVVAGGGSRVELRHGGSTAARRSLGDLRVTDAPGDLRSAISQAAAIADADARVVVYSDFAGDSEWADAVESARARGLAVDLRQFGGGGEANVGIVERAFSGQNVTVSVKNYADATVQRTLTLGDQRRTLTFAPGDVRSATFAVPGGGGTLALTPGDSFPTDDAVPIAAPADPTIDVLLLTNDEDEYLTTALSVNDQVALTVDRPPTAIEGTYDVVIYGGLQPSRLLEGNVQAGRETLARGGGVVVRAQSSNMPVEKYGDLLLLAPNGTSRNPTLAPTAESELTRGLSFPPPERYLTGGLREGRALVATSDGTPLVATAERGPGRILYDGYLSDASAFKYDYEYPVFWKRAIAHLAGRESLAASNRETGTRLAFETPTAVETPTGTVNATSVRLDRAGYYVVGDRRYSAALTSESESAVATTPLDARSGDDAAPPTRTDRSPVPRPLTGYVALAALLVCLGELAYLRREGDL</sequence>
<name>A0A830GCZ4_9EURY</name>
<dbReference type="EMBL" id="BMOQ01000007">
    <property type="protein sequence ID" value="GGN22363.1"/>
    <property type="molecule type" value="Genomic_DNA"/>
</dbReference>
<dbReference type="RefSeq" id="WP_188879350.1">
    <property type="nucleotide sequence ID" value="NZ_BMOQ01000007.1"/>
</dbReference>
<evidence type="ECO:0000259" key="5">
    <source>
        <dbReference type="Pfam" id="PF24156"/>
    </source>
</evidence>
<protein>
    <recommendedName>
        <fullName evidence="9">Aerotolerance regulator N-terminal domain-containing protein</fullName>
    </recommendedName>
</protein>
<evidence type="ECO:0000259" key="3">
    <source>
        <dbReference type="Pfam" id="PF07584"/>
    </source>
</evidence>
<keyword evidence="2" id="KW-0812">Transmembrane</keyword>
<feature type="domain" description="DUF7407" evidence="5">
    <location>
        <begin position="223"/>
        <end position="294"/>
    </location>
</feature>
<dbReference type="Proteomes" id="UP000608850">
    <property type="component" value="Unassembled WGS sequence"/>
</dbReference>
<dbReference type="OrthoDB" id="341248at2157"/>
<dbReference type="SUPFAM" id="SSF52317">
    <property type="entry name" value="Class I glutamine amidotransferase-like"/>
    <property type="match status" value="1"/>
</dbReference>
<keyword evidence="8" id="KW-1185">Reference proteome</keyword>
<comment type="caution">
    <text evidence="7">The sequence shown here is derived from an EMBL/GenBank/DDBJ whole genome shotgun (WGS) entry which is preliminary data.</text>
</comment>
<dbReference type="InterPro" id="IPR029062">
    <property type="entry name" value="Class_I_gatase-like"/>
</dbReference>
<feature type="transmembrane region" description="Helical" evidence="2">
    <location>
        <begin position="6"/>
        <end position="28"/>
    </location>
</feature>
<keyword evidence="2" id="KW-1133">Transmembrane helix</keyword>
<dbReference type="AlphaFoldDB" id="A0A830GCZ4"/>
<evidence type="ECO:0000313" key="8">
    <source>
        <dbReference type="Proteomes" id="UP000608850"/>
    </source>
</evidence>
<dbReference type="InterPro" id="IPR036465">
    <property type="entry name" value="vWFA_dom_sf"/>
</dbReference>
<evidence type="ECO:0000313" key="7">
    <source>
        <dbReference type="EMBL" id="GGN22363.1"/>
    </source>
</evidence>
<dbReference type="SUPFAM" id="SSF53300">
    <property type="entry name" value="vWA-like"/>
    <property type="match status" value="1"/>
</dbReference>
<feature type="domain" description="Aerotolerance regulator N-terminal" evidence="3">
    <location>
        <begin position="7"/>
        <end position="82"/>
    </location>
</feature>
<reference evidence="7 8" key="1">
    <citation type="journal article" date="2019" name="Int. J. Syst. Evol. Microbiol.">
        <title>The Global Catalogue of Microorganisms (GCM) 10K type strain sequencing project: providing services to taxonomists for standard genome sequencing and annotation.</title>
        <authorList>
            <consortium name="The Broad Institute Genomics Platform"/>
            <consortium name="The Broad Institute Genome Sequencing Center for Infectious Disease"/>
            <person name="Wu L."/>
            <person name="Ma J."/>
        </authorList>
    </citation>
    <scope>NUCLEOTIDE SEQUENCE [LARGE SCALE GENOMIC DNA]</scope>
    <source>
        <strain evidence="7 8">JCM 16331</strain>
    </source>
</reference>
<organism evidence="7 8">
    <name type="scientific">Halarchaeum nitratireducens</name>
    <dbReference type="NCBI Taxonomy" id="489913"/>
    <lineage>
        <taxon>Archaea</taxon>
        <taxon>Methanobacteriati</taxon>
        <taxon>Methanobacteriota</taxon>
        <taxon>Stenosarchaea group</taxon>
        <taxon>Halobacteria</taxon>
        <taxon>Halobacteriales</taxon>
        <taxon>Halobacteriaceae</taxon>
    </lineage>
</organism>
<dbReference type="Pfam" id="PF07584">
    <property type="entry name" value="BatA"/>
    <property type="match status" value="1"/>
</dbReference>
<evidence type="ECO:0000259" key="4">
    <source>
        <dbReference type="Pfam" id="PF24155"/>
    </source>
</evidence>
<dbReference type="PANTHER" id="PTHR37464">
    <property type="entry name" value="BLL2463 PROTEIN"/>
    <property type="match status" value="1"/>
</dbReference>
<dbReference type="InterPro" id="IPR024163">
    <property type="entry name" value="Aerotolerance_reg_N"/>
</dbReference>
<gene>
    <name evidence="7" type="ORF">GCM10009021_24860</name>
</gene>
<evidence type="ECO:0008006" key="9">
    <source>
        <dbReference type="Google" id="ProtNLM"/>
    </source>
</evidence>